<evidence type="ECO:0000256" key="2">
    <source>
        <dbReference type="ARBA" id="ARBA00022692"/>
    </source>
</evidence>
<comment type="subcellular location">
    <subcellularLocation>
        <location evidence="1">Membrane</location>
        <topology evidence="1">Multi-pass membrane protein</topology>
    </subcellularLocation>
</comment>
<dbReference type="Pfam" id="PF01794">
    <property type="entry name" value="Ferric_reduct"/>
    <property type="match status" value="1"/>
</dbReference>
<evidence type="ECO:0000259" key="9">
    <source>
        <dbReference type="Pfam" id="PF08030"/>
    </source>
</evidence>
<protein>
    <submittedName>
        <fullName evidence="10">Ferric/cupric-chelate reductase</fullName>
    </submittedName>
</protein>
<dbReference type="InterPro" id="IPR013130">
    <property type="entry name" value="Fe3_Rdtase_TM_dom"/>
</dbReference>
<evidence type="ECO:0000256" key="7">
    <source>
        <dbReference type="SAM" id="Phobius"/>
    </source>
</evidence>
<sequence length="603" mass="69477">MALKLRLTNFHHAGYSYAMFCWGLFSIYCIGYQLNRVYVYWVRRQRIHDKDAYVKPLPWVGLMKPLERVVKIPFVTELIPVKHILGVSFFTIINLIWIIFAPFKFDPSYTSFEMPRVGLMDRRAAFIANVNWGFVFILGSRNNIVTHMSGLSFEELVPFHRWLARIGLAEYITHFVYRMMRGYLASYVVADTFFYDLEYTTGSIAMFGFLLIFITSIEYVRRNHFEIFYYSHIIGIIVAMIFTCWHEVMCFVYFMPPILLWLADRAWRSYQSWGIKATPIKIDQAVPQTASQEGITRVVFEHKDLKHYHPGQYVFVALAKKGYKHLWQMANWHPMTISEVFRVKTVDSGSSNGAIEERVIDTVISSDKEKVKYHDGALSANAAETGSLCEMRRRAPASASAHQGETTVATLHIKGLGAYTRELLKDASTNTPLHFKVDGPYGPRLEFQDYKVMSCFAAGIGITPALTLIKDCIERRSAGVKTVSTEQIYLVWVIRVTDELVPFQQLIDYFIEKCKSAVMPIKLDVALYVTRTKSGDNLLEGREGCQMIYGRRPDIGDHMQNIRNQHGKDRVWVHVCGSDLFMRTVLNGAVKHGWDAHHETFEF</sequence>
<evidence type="ECO:0000256" key="3">
    <source>
        <dbReference type="ARBA" id="ARBA00022989"/>
    </source>
</evidence>
<keyword evidence="6 7" id="KW-0472">Membrane</keyword>
<evidence type="ECO:0000313" key="10">
    <source>
        <dbReference type="EMBL" id="KAF7730286.1"/>
    </source>
</evidence>
<dbReference type="AlphaFoldDB" id="A0A8H7ESG9"/>
<proteinExistence type="predicted"/>
<dbReference type="SFLD" id="SFLDS00052">
    <property type="entry name" value="Ferric_Reductase_Domain"/>
    <property type="match status" value="1"/>
</dbReference>
<accession>A0A8H7ESG9</accession>
<dbReference type="GO" id="GO:0016175">
    <property type="term" value="F:superoxide-generating NAD(P)H oxidase activity"/>
    <property type="evidence" value="ECO:0007669"/>
    <property type="project" value="TreeGrafter"/>
</dbReference>
<evidence type="ECO:0000256" key="4">
    <source>
        <dbReference type="ARBA" id="ARBA00023002"/>
    </source>
</evidence>
<keyword evidence="2 7" id="KW-0812">Transmembrane</keyword>
<evidence type="ECO:0000256" key="5">
    <source>
        <dbReference type="ARBA" id="ARBA00023065"/>
    </source>
</evidence>
<dbReference type="SFLD" id="SFLDG01168">
    <property type="entry name" value="Ferric_reductase_subgroup_(FRE"/>
    <property type="match status" value="1"/>
</dbReference>
<evidence type="ECO:0000259" key="8">
    <source>
        <dbReference type="Pfam" id="PF01794"/>
    </source>
</evidence>
<evidence type="ECO:0000256" key="6">
    <source>
        <dbReference type="ARBA" id="ARBA00023136"/>
    </source>
</evidence>
<dbReference type="GO" id="GO:0006811">
    <property type="term" value="P:monoatomic ion transport"/>
    <property type="evidence" value="ECO:0007669"/>
    <property type="project" value="UniProtKB-KW"/>
</dbReference>
<dbReference type="SUPFAM" id="SSF52343">
    <property type="entry name" value="Ferredoxin reductase-like, C-terminal NADP-linked domain"/>
    <property type="match status" value="1"/>
</dbReference>
<dbReference type="InterPro" id="IPR050369">
    <property type="entry name" value="RBOH/FRE"/>
</dbReference>
<keyword evidence="11" id="KW-1185">Reference proteome</keyword>
<dbReference type="InterPro" id="IPR039261">
    <property type="entry name" value="FNR_nucleotide-bd"/>
</dbReference>
<feature type="domain" description="Ferric oxidoreductase" evidence="8">
    <location>
        <begin position="125"/>
        <end position="242"/>
    </location>
</feature>
<feature type="transmembrane region" description="Helical" evidence="7">
    <location>
        <begin position="227"/>
        <end position="255"/>
    </location>
</feature>
<keyword evidence="5" id="KW-0813">Transport</keyword>
<dbReference type="Proteomes" id="UP000605846">
    <property type="component" value="Unassembled WGS sequence"/>
</dbReference>
<dbReference type="Gene3D" id="3.40.50.80">
    <property type="entry name" value="Nucleotide-binding domain of ferredoxin-NADP reductase (FNR) module"/>
    <property type="match status" value="1"/>
</dbReference>
<gene>
    <name evidence="10" type="primary">FRE1</name>
    <name evidence="10" type="ORF">EC973_002529</name>
</gene>
<feature type="domain" description="Ferric reductase NAD binding" evidence="9">
    <location>
        <begin position="450"/>
        <end position="587"/>
    </location>
</feature>
<feature type="transmembrane region" description="Helical" evidence="7">
    <location>
        <begin position="15"/>
        <end position="34"/>
    </location>
</feature>
<dbReference type="PANTHER" id="PTHR11972:SF69">
    <property type="entry name" value="FERRIC REDUCTION OXIDASE 6-RELATED"/>
    <property type="match status" value="1"/>
</dbReference>
<dbReference type="Pfam" id="PF08030">
    <property type="entry name" value="NAD_binding_6"/>
    <property type="match status" value="1"/>
</dbReference>
<evidence type="ECO:0000256" key="1">
    <source>
        <dbReference type="ARBA" id="ARBA00004141"/>
    </source>
</evidence>
<feature type="transmembrane region" description="Helical" evidence="7">
    <location>
        <begin position="84"/>
        <end position="103"/>
    </location>
</feature>
<dbReference type="PANTHER" id="PTHR11972">
    <property type="entry name" value="NADPH OXIDASE"/>
    <property type="match status" value="1"/>
</dbReference>
<dbReference type="CDD" id="cd06186">
    <property type="entry name" value="NOX_Duox_like_FAD_NADP"/>
    <property type="match status" value="1"/>
</dbReference>
<dbReference type="EMBL" id="JABAYA010000017">
    <property type="protein sequence ID" value="KAF7730286.1"/>
    <property type="molecule type" value="Genomic_DNA"/>
</dbReference>
<dbReference type="OrthoDB" id="167398at2759"/>
<dbReference type="InterPro" id="IPR013121">
    <property type="entry name" value="Fe_red_NAD-bd_6"/>
</dbReference>
<feature type="transmembrane region" description="Helical" evidence="7">
    <location>
        <begin position="200"/>
        <end position="220"/>
    </location>
</feature>
<keyword evidence="4" id="KW-0560">Oxidoreductase</keyword>
<organism evidence="10 11">
    <name type="scientific">Apophysomyces ossiformis</name>
    <dbReference type="NCBI Taxonomy" id="679940"/>
    <lineage>
        <taxon>Eukaryota</taxon>
        <taxon>Fungi</taxon>
        <taxon>Fungi incertae sedis</taxon>
        <taxon>Mucoromycota</taxon>
        <taxon>Mucoromycotina</taxon>
        <taxon>Mucoromycetes</taxon>
        <taxon>Mucorales</taxon>
        <taxon>Mucorineae</taxon>
        <taxon>Mucoraceae</taxon>
        <taxon>Apophysomyces</taxon>
    </lineage>
</organism>
<keyword evidence="3 7" id="KW-1133">Transmembrane helix</keyword>
<keyword evidence="5" id="KW-0406">Ion transport</keyword>
<dbReference type="GO" id="GO:0005886">
    <property type="term" value="C:plasma membrane"/>
    <property type="evidence" value="ECO:0007669"/>
    <property type="project" value="TreeGrafter"/>
</dbReference>
<reference evidence="10" key="1">
    <citation type="submission" date="2020-01" db="EMBL/GenBank/DDBJ databases">
        <title>Genome Sequencing of Three Apophysomyces-Like Fungal Strains Confirms a Novel Fungal Genus in the Mucoromycota with divergent Burkholderia-like Endosymbiotic Bacteria.</title>
        <authorList>
            <person name="Stajich J.E."/>
            <person name="Macias A.M."/>
            <person name="Carter-House D."/>
            <person name="Lovett B."/>
            <person name="Kasson L.R."/>
            <person name="Berry K."/>
            <person name="Grigoriev I."/>
            <person name="Chang Y."/>
            <person name="Spatafora J."/>
            <person name="Kasson M.T."/>
        </authorList>
    </citation>
    <scope>NUCLEOTIDE SEQUENCE</scope>
    <source>
        <strain evidence="10">NRRL A-21654</strain>
    </source>
</reference>
<evidence type="ECO:0000313" key="11">
    <source>
        <dbReference type="Proteomes" id="UP000605846"/>
    </source>
</evidence>
<name>A0A8H7ESG9_9FUNG</name>
<comment type="caution">
    <text evidence="10">The sequence shown here is derived from an EMBL/GenBank/DDBJ whole genome shotgun (WGS) entry which is preliminary data.</text>
</comment>